<feature type="compositionally biased region" description="Low complexity" evidence="1">
    <location>
        <begin position="1"/>
        <end position="21"/>
    </location>
</feature>
<dbReference type="Pfam" id="PF00932">
    <property type="entry name" value="LTD"/>
    <property type="match status" value="1"/>
</dbReference>
<dbReference type="InterPro" id="IPR036691">
    <property type="entry name" value="Endo/exonu/phosph_ase_sf"/>
</dbReference>
<dbReference type="Pfam" id="PF03372">
    <property type="entry name" value="Exo_endo_phos"/>
    <property type="match status" value="1"/>
</dbReference>
<dbReference type="Proteomes" id="UP001157109">
    <property type="component" value="Unassembled WGS sequence"/>
</dbReference>
<dbReference type="InterPro" id="IPR005135">
    <property type="entry name" value="Endo/exonuclease/phosphatase"/>
</dbReference>
<evidence type="ECO:0000313" key="3">
    <source>
        <dbReference type="EMBL" id="GMA20485.1"/>
    </source>
</evidence>
<feature type="domain" description="LTD" evidence="2">
    <location>
        <begin position="55"/>
        <end position="192"/>
    </location>
</feature>
<reference evidence="4" key="1">
    <citation type="journal article" date="2019" name="Int. J. Syst. Evol. Microbiol.">
        <title>The Global Catalogue of Microorganisms (GCM) 10K type strain sequencing project: providing services to taxonomists for standard genome sequencing and annotation.</title>
        <authorList>
            <consortium name="The Broad Institute Genomics Platform"/>
            <consortium name="The Broad Institute Genome Sequencing Center for Infectious Disease"/>
            <person name="Wu L."/>
            <person name="Ma J."/>
        </authorList>
    </citation>
    <scope>NUCLEOTIDE SEQUENCE [LARGE SCALE GENOMIC DNA]</scope>
    <source>
        <strain evidence="4">NBRC 105830</strain>
    </source>
</reference>
<accession>A0ABQ6HPT7</accession>
<dbReference type="CDD" id="cd04486">
    <property type="entry name" value="YhcR_OBF_like"/>
    <property type="match status" value="1"/>
</dbReference>
<gene>
    <name evidence="3" type="ORF">GCM10025862_25060</name>
</gene>
<dbReference type="RefSeq" id="WP_241444184.1">
    <property type="nucleotide sequence ID" value="NZ_BSUJ01000001.1"/>
</dbReference>
<feature type="region of interest" description="Disordered" evidence="1">
    <location>
        <begin position="658"/>
        <end position="685"/>
    </location>
</feature>
<organism evidence="3 4">
    <name type="scientific">Arsenicicoccus piscis</name>
    <dbReference type="NCBI Taxonomy" id="673954"/>
    <lineage>
        <taxon>Bacteria</taxon>
        <taxon>Bacillati</taxon>
        <taxon>Actinomycetota</taxon>
        <taxon>Actinomycetes</taxon>
        <taxon>Micrococcales</taxon>
        <taxon>Intrasporangiaceae</taxon>
        <taxon>Arsenicicoccus</taxon>
    </lineage>
</organism>
<protein>
    <submittedName>
        <fullName evidence="3">Endonuclease</fullName>
    </submittedName>
</protein>
<dbReference type="GO" id="GO:0004519">
    <property type="term" value="F:endonuclease activity"/>
    <property type="evidence" value="ECO:0007669"/>
    <property type="project" value="UniProtKB-KW"/>
</dbReference>
<sequence length="938" mass="96280">MSATPAQSSSAPSAPSAAQPPSLEPPAHPTVRRRSLAIAVASVLVGTGALPFALSGTAQAVDQTSPVVLSEVFGGGGNTGAPYRNDFIELYNSSDQPVDLSSWSVQYASTSGTTWQRTPLTGSIAPRSTYVIQQAAGANTAAAPLPKVDATGTIAMSGTGAKVALVNNQTALTCGASCASVPGVVDLVGWGGATDSVGAPAAATTNTTSLARRLPTAPTGWDNATDYQTGAPTPGTVTVGTGTPTPTPSTPTPTPTAGSTTIQDIQGPGFVSPLKGETVSGVAGIVTGLRTTGTTKGFWIQQPTKDPAKANASTAVFVYTASAPITANVGDSVLVSGTVSDYYPLSSGETVATTSNLSMTEITKPVVNVLSSGNPVPAALVLGPQNIPSTYAATPPAGTKNIEAITSVDPTRSAQEFYESHEGELVRVDDARVVGPGKTQYGEIYVTAKPDELRTPRGGTYLKSYAETPTGRLLVMPTDGKVPPANVGDVLSGTTSGPLDWSTYGGYTIAATTLGARVDNGLQHTVVDPAAADQLTVATYNVENLAPSDPATKYAALAQGIVTNLRSPDVVTVEEIQDDTGATNDGTVSSRATEAKLLAAIAAAGGPAYKFAVIDPVDGQDGGQPGGNIRVGLMYNPARVTFVAKPGGNATTAVTVSADTTPGLEGTPTLSTSPGRVDPTNPAWTSSRKPLAGEFVFRGAKVIVVANHFASKGGDQSADGRFQPPTRASEVQRMEQATALRAFVEQVKAVDPQANVVLGGDFNDYQFSPSMTTLTRDGALLTDLMNTLPENQRYSYVFNGISQTLDHMMTSTNLTAAGRASYQVAHINAEFAVQNSDHDPQVARIRPLLHLYAPGSATPAQTTRKPGQQLVINLAGWKPGDTITVRLDDAVVATTTIAADGTGVAKFRIPTGAALGTHQVSVSGVQTLPVRSTVVVRR</sequence>
<comment type="caution">
    <text evidence="3">The sequence shown here is derived from an EMBL/GenBank/DDBJ whole genome shotgun (WGS) entry which is preliminary data.</text>
</comment>
<feature type="region of interest" description="Disordered" evidence="1">
    <location>
        <begin position="213"/>
        <end position="259"/>
    </location>
</feature>
<keyword evidence="3" id="KW-0255">Endonuclease</keyword>
<dbReference type="EMBL" id="BSUJ01000001">
    <property type="protein sequence ID" value="GMA20485.1"/>
    <property type="molecule type" value="Genomic_DNA"/>
</dbReference>
<dbReference type="Gene3D" id="2.60.40.1260">
    <property type="entry name" value="Lamin Tail domain"/>
    <property type="match status" value="1"/>
</dbReference>
<name>A0ABQ6HPT7_9MICO</name>
<dbReference type="InterPro" id="IPR036415">
    <property type="entry name" value="Lamin_tail_dom_sf"/>
</dbReference>
<evidence type="ECO:0000256" key="1">
    <source>
        <dbReference type="SAM" id="MobiDB-lite"/>
    </source>
</evidence>
<dbReference type="Gene3D" id="3.60.10.10">
    <property type="entry name" value="Endonuclease/exonuclease/phosphatase"/>
    <property type="match status" value="1"/>
</dbReference>
<feature type="compositionally biased region" description="Low complexity" evidence="1">
    <location>
        <begin position="229"/>
        <end position="244"/>
    </location>
</feature>
<dbReference type="PANTHER" id="PTHR42834">
    <property type="entry name" value="ENDONUCLEASE/EXONUCLEASE/PHOSPHATASE FAMILY PROTEIN (AFU_ORTHOLOGUE AFUA_3G09210)"/>
    <property type="match status" value="1"/>
</dbReference>
<keyword evidence="4" id="KW-1185">Reference proteome</keyword>
<dbReference type="SUPFAM" id="SSF56219">
    <property type="entry name" value="DNase I-like"/>
    <property type="match status" value="1"/>
</dbReference>
<feature type="compositionally biased region" description="Pro residues" evidence="1">
    <location>
        <begin position="245"/>
        <end position="254"/>
    </location>
</feature>
<keyword evidence="3" id="KW-0540">Nuclease</keyword>
<dbReference type="PANTHER" id="PTHR42834:SF1">
    <property type="entry name" value="ENDONUCLEASE_EXONUCLEASE_PHOSPHATASE FAMILY PROTEIN (AFU_ORTHOLOGUE AFUA_3G09210)"/>
    <property type="match status" value="1"/>
</dbReference>
<evidence type="ECO:0000259" key="2">
    <source>
        <dbReference type="PROSITE" id="PS51841"/>
    </source>
</evidence>
<dbReference type="SUPFAM" id="SSF74853">
    <property type="entry name" value="Lamin A/C globular tail domain"/>
    <property type="match status" value="1"/>
</dbReference>
<feature type="region of interest" description="Disordered" evidence="1">
    <location>
        <begin position="1"/>
        <end position="30"/>
    </location>
</feature>
<proteinExistence type="predicted"/>
<keyword evidence="3" id="KW-0378">Hydrolase</keyword>
<evidence type="ECO:0000313" key="4">
    <source>
        <dbReference type="Proteomes" id="UP001157109"/>
    </source>
</evidence>
<dbReference type="PROSITE" id="PS51841">
    <property type="entry name" value="LTD"/>
    <property type="match status" value="1"/>
</dbReference>
<dbReference type="InterPro" id="IPR001322">
    <property type="entry name" value="Lamin_tail_dom"/>
</dbReference>